<feature type="signal peptide" evidence="1">
    <location>
        <begin position="1"/>
        <end position="20"/>
    </location>
</feature>
<dbReference type="SUPFAM" id="SSF101874">
    <property type="entry name" value="YceI-like"/>
    <property type="match status" value="1"/>
</dbReference>
<proteinExistence type="predicted"/>
<evidence type="ECO:0000313" key="4">
    <source>
        <dbReference type="Proteomes" id="UP000005012"/>
    </source>
</evidence>
<evidence type="ECO:0000313" key="3">
    <source>
        <dbReference type="EMBL" id="AFH93884.1"/>
    </source>
</evidence>
<dbReference type="KEGG" id="psi:S70_10125"/>
<dbReference type="RefSeq" id="WP_004916073.1">
    <property type="nucleotide sequence ID" value="NC_017731.1"/>
</dbReference>
<feature type="chain" id="PRO_5007303642" evidence="1">
    <location>
        <begin position="21"/>
        <end position="188"/>
    </location>
</feature>
<dbReference type="Gene3D" id="2.40.128.110">
    <property type="entry name" value="Lipid/polyisoprenoid-binding, YceI-like"/>
    <property type="match status" value="1"/>
</dbReference>
<keyword evidence="1" id="KW-0732">Signal</keyword>
<feature type="domain" description="Lipid/polyisoprenoid-binding YceI-like" evidence="2">
    <location>
        <begin position="22"/>
        <end position="186"/>
    </location>
</feature>
<accession>A0A140NJF1</accession>
<evidence type="ECO:0000259" key="2">
    <source>
        <dbReference type="SMART" id="SM00867"/>
    </source>
</evidence>
<dbReference type="PANTHER" id="PTHR34406:SF2">
    <property type="entry name" value="PERIPLASMIC PROTEIN"/>
    <property type="match status" value="1"/>
</dbReference>
<dbReference type="InterPro" id="IPR036761">
    <property type="entry name" value="TTHA0802/YceI-like_sf"/>
</dbReference>
<dbReference type="EMBL" id="CP003488">
    <property type="protein sequence ID" value="AFH93884.1"/>
    <property type="molecule type" value="Genomic_DNA"/>
</dbReference>
<organism evidence="3 4">
    <name type="scientific">Providencia stuartii (strain MRSN 2154)</name>
    <dbReference type="NCBI Taxonomy" id="1157951"/>
    <lineage>
        <taxon>Bacteria</taxon>
        <taxon>Pseudomonadati</taxon>
        <taxon>Pseudomonadota</taxon>
        <taxon>Gammaproteobacteria</taxon>
        <taxon>Enterobacterales</taxon>
        <taxon>Morganellaceae</taxon>
        <taxon>Providencia</taxon>
    </lineage>
</organism>
<evidence type="ECO:0000256" key="1">
    <source>
        <dbReference type="SAM" id="SignalP"/>
    </source>
</evidence>
<dbReference type="PANTHER" id="PTHR34406">
    <property type="entry name" value="PROTEIN YCEI"/>
    <property type="match status" value="1"/>
</dbReference>
<dbReference type="GeneID" id="93517322"/>
<dbReference type="OrthoDB" id="9811006at2"/>
<sequence>MKKIVLPLLASLLVAGTAQAANYQLDPTHTKAVFYIDHFNTSTNSGGFYNIRGDMSYSPEKNKGSINVKIPAETLNTGLTAFDNHIKSADMLDVAKYPTIEFKSTKWNFADNKPVSIDGILTMKGQSHPVQLKTTKFGCYFSPIFKADVCGGDFETTIDRTKWGVDFLAKEGMAKEVVIKIQAEAIKQ</sequence>
<dbReference type="InterPro" id="IPR007372">
    <property type="entry name" value="Lipid/polyisoprenoid-bd_YceI"/>
</dbReference>
<dbReference type="SMART" id="SM00867">
    <property type="entry name" value="YceI"/>
    <property type="match status" value="1"/>
</dbReference>
<dbReference type="Pfam" id="PF04264">
    <property type="entry name" value="YceI"/>
    <property type="match status" value="1"/>
</dbReference>
<dbReference type="HOGENOM" id="CLU_071003_1_2_6"/>
<reference evidence="3 4" key="1">
    <citation type="journal article" date="2012" name="J. Bacteriol.">
        <title>Complete Genome Sequence of Providencia stuartii Clinical Isolate MRSN 2154.</title>
        <authorList>
            <person name="Clifford R.J."/>
            <person name="Hang J."/>
            <person name="Riley M.C."/>
            <person name="Onmus-Leone F."/>
            <person name="Kuschner R.A."/>
            <person name="Lesho E.P."/>
            <person name="Waterman P.E."/>
        </authorList>
    </citation>
    <scope>NUCLEOTIDE SEQUENCE [LARGE SCALE GENOMIC DNA]</scope>
    <source>
        <strain evidence="3 4">MRSN 2154</strain>
    </source>
</reference>
<reference evidence="4" key="2">
    <citation type="submission" date="2012-04" db="EMBL/GenBank/DDBJ databases">
        <title>Complete genome sequence of Providencia stuartii clinical isolate MRSN 2154.</title>
        <authorList>
            <person name="Clifford R.J."/>
            <person name="Hang J."/>
            <person name="Riley M.C."/>
            <person name="Onmus-Leone F."/>
            <person name="Kuschner R.A."/>
            <person name="Lesho E.P."/>
            <person name="Waterman P.E."/>
        </authorList>
    </citation>
    <scope>NUCLEOTIDE SEQUENCE [LARGE SCALE GENOMIC DNA]</scope>
    <source>
        <strain evidence="4">MRSN 2154</strain>
    </source>
</reference>
<dbReference type="Proteomes" id="UP000005012">
    <property type="component" value="Chromosome"/>
</dbReference>
<dbReference type="PATRIC" id="fig|1157951.4.peg.2037"/>
<protein>
    <submittedName>
        <fullName evidence="3">YceI family protein</fullName>
    </submittedName>
</protein>
<dbReference type="AlphaFoldDB" id="A0A140NJF1"/>
<gene>
    <name evidence="3" type="ordered locus">S70_10125</name>
</gene>
<name>A0A140NJF1_PROSM</name>